<feature type="domain" description="YhdP central" evidence="2">
    <location>
        <begin position="30"/>
        <end position="1264"/>
    </location>
</feature>
<organism evidence="3 4">
    <name type="scientific">Vogesella facilis</name>
    <dbReference type="NCBI Taxonomy" id="1655232"/>
    <lineage>
        <taxon>Bacteria</taxon>
        <taxon>Pseudomonadati</taxon>
        <taxon>Pseudomonadota</taxon>
        <taxon>Betaproteobacteria</taxon>
        <taxon>Neisseriales</taxon>
        <taxon>Chromobacteriaceae</taxon>
        <taxon>Vogesella</taxon>
    </lineage>
</organism>
<proteinExistence type="predicted"/>
<dbReference type="PANTHER" id="PTHR38690">
    <property type="entry name" value="PROTEASE-RELATED"/>
    <property type="match status" value="1"/>
</dbReference>
<keyword evidence="4" id="KW-1185">Reference proteome</keyword>
<keyword evidence="1" id="KW-0812">Transmembrane</keyword>
<feature type="transmembrane region" description="Helical" evidence="1">
    <location>
        <begin position="35"/>
        <end position="55"/>
    </location>
</feature>
<dbReference type="InterPro" id="IPR011836">
    <property type="entry name" value="YhdP"/>
</dbReference>
<dbReference type="Proteomes" id="UP001595741">
    <property type="component" value="Unassembled WGS sequence"/>
</dbReference>
<keyword evidence="1" id="KW-1133">Transmembrane helix</keyword>
<dbReference type="NCBIfam" id="TIGR02099">
    <property type="entry name" value="YhdP family protein"/>
    <property type="match status" value="1"/>
</dbReference>
<evidence type="ECO:0000256" key="1">
    <source>
        <dbReference type="SAM" id="Phobius"/>
    </source>
</evidence>
<accession>A0ABV7RFA2</accession>
<comment type="caution">
    <text evidence="3">The sequence shown here is derived from an EMBL/GenBank/DDBJ whole genome shotgun (WGS) entry which is preliminary data.</text>
</comment>
<dbReference type="RefSeq" id="WP_386088650.1">
    <property type="nucleotide sequence ID" value="NZ_JBHRXN010000009.1"/>
</dbReference>
<evidence type="ECO:0000313" key="4">
    <source>
        <dbReference type="Proteomes" id="UP001595741"/>
    </source>
</evidence>
<gene>
    <name evidence="3" type="ORF">ACFOLG_04010</name>
</gene>
<reference evidence="4" key="1">
    <citation type="journal article" date="2019" name="Int. J. Syst. Evol. Microbiol.">
        <title>The Global Catalogue of Microorganisms (GCM) 10K type strain sequencing project: providing services to taxonomists for standard genome sequencing and annotation.</title>
        <authorList>
            <consortium name="The Broad Institute Genomics Platform"/>
            <consortium name="The Broad Institute Genome Sequencing Center for Infectious Disease"/>
            <person name="Wu L."/>
            <person name="Ma J."/>
        </authorList>
    </citation>
    <scope>NUCLEOTIDE SEQUENCE [LARGE SCALE GENOMIC DNA]</scope>
    <source>
        <strain evidence="4">KCTC 42742</strain>
    </source>
</reference>
<keyword evidence="1" id="KW-0472">Membrane</keyword>
<sequence>MTHHSTPSIDPNAARDDRSLRVVALLRRVLRLSSLLALLFVLTLAAAFLLFRFLFLPNVDRLRPDIERWASSSIGMPVTVGRIAGQWQVWAPQITLSQVTIRPRADAPPMLLREAQLVPAWKSLLHLEPRLARITLRGLALDLQRLPNGRLRLNGVALDEGKGDGALVDWLLRQDEVDVMLQRFTWHDQLLGLPPLSASDMRLQLFTGLLGHRLQVQAKPESALLSRLDLEGSWRGGRMRDWREWEGGVALKADAPQLGWLQRYWPDAPFSVGGAASSQLRMAFAEGRVTTLAGKWQVEKVALSLAGKAVPLPHLAGEVDYQSAQPGSHALQASHLVVNTQYGKLLADAAINAQWQDQQGGNVRISGLSLAPTLPLLSPHWPALANSQLAQLGGVLQQLELNWRGQLQQPRDYQFATRFAGLSLQLRNGIRLDGGVAGRISAAAKGGQLQLDGSKLRLAIPGELPQPIDLQQLAANLAWQRGNSGWQVTVPAVTLTTPDLSANINGSLQLPVDGPVHSDLQLTAERVPANRVAAYLPALIGADTVTWLRGALQDGDARQVRASLQGNLAAFPFADGKQGRFEVSADIHDGKLQFEPDWPAITAIQGRFSMRNDDIRIDAERAQTAGVALDAVSAELPDTTRGDQRLLINGRAQGELPKMLAYTRASPVDSWLDGFLATIDSSGRGSLQLGLNIPLAHVVDTKVDGALTLAGNRLQLRSLPLPALQEVAGVLRFNERGVSSPGIDYSAFGGRSHLSATLDAAGKSHFVSNGELALPQVTAQYVPLLSRFLSGSTAYQARFTVGSNLDELIVETGLQGIGSTAPAPLAKAAADSWPLTLALHPALRGWRLDWRQQERAAGVVTLAADGSLQGVGVGVGAATPEPQDNIDIYGHVPQLQLEEWLNAVTAAGGNGDTAMPPLRVRVDTPLLQAGGKQLHDVSGQLDWQGGAAAFDLQLQARELQGQFNYQPAGNGVLHARMQRLALPLPLAEESGEPGDESPQSIPALDVQVDALQLSGHALGAMRLQAHHQPQLWLLDEVVLQSPEAELRVKGAAPEGAGSGGRRTELEFNLQASNAGALLDRIGLAGMLKGGSGEMSGTVQWLGQLAAFDLSRLSGTVKLDMGKGQFAQVDPGAGRLLGLLSLQSLTRRIRLDFTDVFSSGFAFDSLRGSANIDSGVFRSNDIQIRGPAAQVAMRGEADLANNRQQVLVRITPALSESVAVITGATLLNPVAGAVAFAAQKLLQDPVSQILSYEYEITGSLNEPQVRKIGQQVEKRPETKPSP</sequence>
<dbReference type="PANTHER" id="PTHR38690:SF1">
    <property type="entry name" value="PROTEASE"/>
    <property type="match status" value="1"/>
</dbReference>
<name>A0ABV7RFA2_9NEIS</name>
<dbReference type="Pfam" id="PF13116">
    <property type="entry name" value="YhdP"/>
    <property type="match status" value="1"/>
</dbReference>
<evidence type="ECO:0000259" key="2">
    <source>
        <dbReference type="Pfam" id="PF13116"/>
    </source>
</evidence>
<dbReference type="EMBL" id="JBHRXN010000009">
    <property type="protein sequence ID" value="MFC3531340.1"/>
    <property type="molecule type" value="Genomic_DNA"/>
</dbReference>
<dbReference type="InterPro" id="IPR025263">
    <property type="entry name" value="YhdP_central"/>
</dbReference>
<evidence type="ECO:0000313" key="3">
    <source>
        <dbReference type="EMBL" id="MFC3531340.1"/>
    </source>
</evidence>
<protein>
    <submittedName>
        <fullName evidence="3">YhdP family protein</fullName>
    </submittedName>
</protein>